<proteinExistence type="predicted"/>
<accession>A0AAV3U4N0</accession>
<evidence type="ECO:0000313" key="2">
    <source>
        <dbReference type="Proteomes" id="UP001409585"/>
    </source>
</evidence>
<organism evidence="1 2">
    <name type="scientific">Halioxenophilus aromaticivorans</name>
    <dbReference type="NCBI Taxonomy" id="1306992"/>
    <lineage>
        <taxon>Bacteria</taxon>
        <taxon>Pseudomonadati</taxon>
        <taxon>Pseudomonadota</taxon>
        <taxon>Gammaproteobacteria</taxon>
        <taxon>Alteromonadales</taxon>
        <taxon>Alteromonadaceae</taxon>
        <taxon>Halioxenophilus</taxon>
    </lineage>
</organism>
<dbReference type="Proteomes" id="UP001409585">
    <property type="component" value="Unassembled WGS sequence"/>
</dbReference>
<reference evidence="2" key="1">
    <citation type="journal article" date="2019" name="Int. J. Syst. Evol. Microbiol.">
        <title>The Global Catalogue of Microorganisms (GCM) 10K type strain sequencing project: providing services to taxonomists for standard genome sequencing and annotation.</title>
        <authorList>
            <consortium name="The Broad Institute Genomics Platform"/>
            <consortium name="The Broad Institute Genome Sequencing Center for Infectious Disease"/>
            <person name="Wu L."/>
            <person name="Ma J."/>
        </authorList>
    </citation>
    <scope>NUCLEOTIDE SEQUENCE [LARGE SCALE GENOMIC DNA]</scope>
    <source>
        <strain evidence="2">JCM 19134</strain>
    </source>
</reference>
<dbReference type="AlphaFoldDB" id="A0AAV3U4N0"/>
<protein>
    <submittedName>
        <fullName evidence="1">Uncharacterized protein</fullName>
    </submittedName>
</protein>
<sequence>MSLYLDSCFGHAVEIDQRRITSHTLNIPQLGEYDSVAEKLFQNPLRGKLLGLGTALNDLESLFACA</sequence>
<name>A0AAV3U4N0_9ALTE</name>
<dbReference type="EMBL" id="BAABLX010000028">
    <property type="protein sequence ID" value="GAA4948779.1"/>
    <property type="molecule type" value="Genomic_DNA"/>
</dbReference>
<gene>
    <name evidence="1" type="ORF">GCM10025791_31070</name>
</gene>
<keyword evidence="2" id="KW-1185">Reference proteome</keyword>
<comment type="caution">
    <text evidence="1">The sequence shown here is derived from an EMBL/GenBank/DDBJ whole genome shotgun (WGS) entry which is preliminary data.</text>
</comment>
<evidence type="ECO:0000313" key="1">
    <source>
        <dbReference type="EMBL" id="GAA4948779.1"/>
    </source>
</evidence>